<organism evidence="2 3">
    <name type="scientific">Rhizodiscina lignyota</name>
    <dbReference type="NCBI Taxonomy" id="1504668"/>
    <lineage>
        <taxon>Eukaryota</taxon>
        <taxon>Fungi</taxon>
        <taxon>Dikarya</taxon>
        <taxon>Ascomycota</taxon>
        <taxon>Pezizomycotina</taxon>
        <taxon>Dothideomycetes</taxon>
        <taxon>Pleosporomycetidae</taxon>
        <taxon>Aulographales</taxon>
        <taxon>Rhizodiscinaceae</taxon>
        <taxon>Rhizodiscina</taxon>
    </lineage>
</organism>
<feature type="region of interest" description="Disordered" evidence="1">
    <location>
        <begin position="1"/>
        <end position="27"/>
    </location>
</feature>
<protein>
    <submittedName>
        <fullName evidence="2">Uncharacterized protein</fullName>
    </submittedName>
</protein>
<name>A0A9P4IAF5_9PEZI</name>
<evidence type="ECO:0000256" key="1">
    <source>
        <dbReference type="SAM" id="MobiDB-lite"/>
    </source>
</evidence>
<reference evidence="2" key="1">
    <citation type="journal article" date="2020" name="Stud. Mycol.">
        <title>101 Dothideomycetes genomes: a test case for predicting lifestyles and emergence of pathogens.</title>
        <authorList>
            <person name="Haridas S."/>
            <person name="Albert R."/>
            <person name="Binder M."/>
            <person name="Bloem J."/>
            <person name="Labutti K."/>
            <person name="Salamov A."/>
            <person name="Andreopoulos B."/>
            <person name="Baker S."/>
            <person name="Barry K."/>
            <person name="Bills G."/>
            <person name="Bluhm B."/>
            <person name="Cannon C."/>
            <person name="Castanera R."/>
            <person name="Culley D."/>
            <person name="Daum C."/>
            <person name="Ezra D."/>
            <person name="Gonzalez J."/>
            <person name="Henrissat B."/>
            <person name="Kuo A."/>
            <person name="Liang C."/>
            <person name="Lipzen A."/>
            <person name="Lutzoni F."/>
            <person name="Magnuson J."/>
            <person name="Mondo S."/>
            <person name="Nolan M."/>
            <person name="Ohm R."/>
            <person name="Pangilinan J."/>
            <person name="Park H.-J."/>
            <person name="Ramirez L."/>
            <person name="Alfaro M."/>
            <person name="Sun H."/>
            <person name="Tritt A."/>
            <person name="Yoshinaga Y."/>
            <person name="Zwiers L.-H."/>
            <person name="Turgeon B."/>
            <person name="Goodwin S."/>
            <person name="Spatafora J."/>
            <person name="Crous P."/>
            <person name="Grigoriev I."/>
        </authorList>
    </citation>
    <scope>NUCLEOTIDE SEQUENCE</scope>
    <source>
        <strain evidence="2">CBS 133067</strain>
    </source>
</reference>
<dbReference type="OrthoDB" id="5387413at2759"/>
<gene>
    <name evidence="2" type="ORF">NA57DRAFT_77018</name>
</gene>
<sequence length="287" mass="32508">MPSTHRPSSAPSSAPSSPSSPKQVNFAGKTGVTDVLRAASTKEHWTFYEFERHAAECRSCADPYARYKAGKRLCRDGNMFAADVDTYIYCKEGKVYSRVRDNGQKVRVEIPSGYDRTSSLLKAIERGSKSRHPFLSAEKPKEQPASPRDQAPVSPRGHHSPNLERVVPVMASPRVHHSPTMERVVPVPVSRRYSTTLPARQPVQPPQPYAYPESLDWRYPYAQRPFYEADEGASTRGSLYETDIALMQERERREAAIAYNLEVREPARHISSGSRHHRPHRHSGIFW</sequence>
<comment type="caution">
    <text evidence="2">The sequence shown here is derived from an EMBL/GenBank/DDBJ whole genome shotgun (WGS) entry which is preliminary data.</text>
</comment>
<evidence type="ECO:0000313" key="3">
    <source>
        <dbReference type="Proteomes" id="UP000799772"/>
    </source>
</evidence>
<dbReference type="AlphaFoldDB" id="A0A9P4IAF5"/>
<evidence type="ECO:0000313" key="2">
    <source>
        <dbReference type="EMBL" id="KAF2098226.1"/>
    </source>
</evidence>
<keyword evidence="3" id="KW-1185">Reference proteome</keyword>
<dbReference type="EMBL" id="ML978127">
    <property type="protein sequence ID" value="KAF2098226.1"/>
    <property type="molecule type" value="Genomic_DNA"/>
</dbReference>
<proteinExistence type="predicted"/>
<feature type="region of interest" description="Disordered" evidence="1">
    <location>
        <begin position="131"/>
        <end position="165"/>
    </location>
</feature>
<feature type="compositionally biased region" description="Low complexity" evidence="1">
    <location>
        <begin position="7"/>
        <end position="21"/>
    </location>
</feature>
<accession>A0A9P4IAF5</accession>
<dbReference type="Proteomes" id="UP000799772">
    <property type="component" value="Unassembled WGS sequence"/>
</dbReference>